<evidence type="ECO:0000313" key="2">
    <source>
        <dbReference type="EMBL" id="MBW33077.1"/>
    </source>
</evidence>
<keyword evidence="1" id="KW-0732">Signal</keyword>
<feature type="chain" id="PRO_5014869560" evidence="1">
    <location>
        <begin position="26"/>
        <end position="66"/>
    </location>
</feature>
<feature type="signal peptide" evidence="1">
    <location>
        <begin position="1"/>
        <end position="25"/>
    </location>
</feature>
<name>A0A2M3ZWY2_9DIPT</name>
<dbReference type="EMBL" id="GGFM01012326">
    <property type="protein sequence ID" value="MBW33077.1"/>
    <property type="molecule type" value="Transcribed_RNA"/>
</dbReference>
<protein>
    <submittedName>
        <fullName evidence="2">Putative secreted peptide</fullName>
    </submittedName>
</protein>
<dbReference type="AlphaFoldDB" id="A0A2M3ZWY2"/>
<organism evidence="2">
    <name type="scientific">Anopheles braziliensis</name>
    <dbReference type="NCBI Taxonomy" id="58242"/>
    <lineage>
        <taxon>Eukaryota</taxon>
        <taxon>Metazoa</taxon>
        <taxon>Ecdysozoa</taxon>
        <taxon>Arthropoda</taxon>
        <taxon>Hexapoda</taxon>
        <taxon>Insecta</taxon>
        <taxon>Pterygota</taxon>
        <taxon>Neoptera</taxon>
        <taxon>Endopterygota</taxon>
        <taxon>Diptera</taxon>
        <taxon>Nematocera</taxon>
        <taxon>Culicoidea</taxon>
        <taxon>Culicidae</taxon>
        <taxon>Anophelinae</taxon>
        <taxon>Anopheles</taxon>
    </lineage>
</organism>
<proteinExistence type="predicted"/>
<evidence type="ECO:0000256" key="1">
    <source>
        <dbReference type="SAM" id="SignalP"/>
    </source>
</evidence>
<sequence length="66" mass="7375">MIASGAIISWSWGCLSFALITVGFAEQRNDSSLTSSRFTHWCESFKIRPPFLLPCFGLFSISQTIL</sequence>
<reference evidence="2" key="1">
    <citation type="submission" date="2018-01" db="EMBL/GenBank/DDBJ databases">
        <title>An insight into the sialome of Amazonian anophelines.</title>
        <authorList>
            <person name="Ribeiro J.M."/>
            <person name="Scarpassa V."/>
            <person name="Calvo E."/>
        </authorList>
    </citation>
    <scope>NUCLEOTIDE SEQUENCE</scope>
    <source>
        <tissue evidence="2">Salivary glands</tissue>
    </source>
</reference>
<accession>A0A2M3ZWY2</accession>